<gene>
    <name evidence="3" type="ORF">GSLYS_00005066001</name>
</gene>
<feature type="compositionally biased region" description="Basic and acidic residues" evidence="1">
    <location>
        <begin position="312"/>
        <end position="379"/>
    </location>
</feature>
<dbReference type="PANTHER" id="PTHR13151">
    <property type="entry name" value="CBF1 INTERACTING COREPRESSOR CIR"/>
    <property type="match status" value="1"/>
</dbReference>
<dbReference type="InterPro" id="IPR019339">
    <property type="entry name" value="CIR_N_dom"/>
</dbReference>
<accession>A0AAV2HAY8</accession>
<dbReference type="GO" id="GO:0005634">
    <property type="term" value="C:nucleus"/>
    <property type="evidence" value="ECO:0007669"/>
    <property type="project" value="TreeGrafter"/>
</dbReference>
<dbReference type="SMART" id="SM01083">
    <property type="entry name" value="Cir_N"/>
    <property type="match status" value="1"/>
</dbReference>
<keyword evidence="4" id="KW-1185">Reference proteome</keyword>
<dbReference type="EMBL" id="CAXITT010000078">
    <property type="protein sequence ID" value="CAL1530941.1"/>
    <property type="molecule type" value="Genomic_DNA"/>
</dbReference>
<feature type="domain" description="CBF1-interacting co-repressor CIR N-terminal" evidence="2">
    <location>
        <begin position="13"/>
        <end position="49"/>
    </location>
</feature>
<feature type="compositionally biased region" description="Low complexity" evidence="1">
    <location>
        <begin position="224"/>
        <end position="237"/>
    </location>
</feature>
<organism evidence="3 4">
    <name type="scientific">Lymnaea stagnalis</name>
    <name type="common">Great pond snail</name>
    <name type="synonym">Helix stagnalis</name>
    <dbReference type="NCBI Taxonomy" id="6523"/>
    <lineage>
        <taxon>Eukaryota</taxon>
        <taxon>Metazoa</taxon>
        <taxon>Spiralia</taxon>
        <taxon>Lophotrochozoa</taxon>
        <taxon>Mollusca</taxon>
        <taxon>Gastropoda</taxon>
        <taxon>Heterobranchia</taxon>
        <taxon>Euthyneura</taxon>
        <taxon>Panpulmonata</taxon>
        <taxon>Hygrophila</taxon>
        <taxon>Lymnaeoidea</taxon>
        <taxon>Lymnaeidae</taxon>
        <taxon>Lymnaea</taxon>
    </lineage>
</organism>
<dbReference type="GO" id="GO:0003714">
    <property type="term" value="F:transcription corepressor activity"/>
    <property type="evidence" value="ECO:0007669"/>
    <property type="project" value="InterPro"/>
</dbReference>
<comment type="caution">
    <text evidence="3">The sequence shown here is derived from an EMBL/GenBank/DDBJ whole genome shotgun (WGS) entry which is preliminary data.</text>
</comment>
<feature type="compositionally biased region" description="Basic residues" evidence="1">
    <location>
        <begin position="213"/>
        <end position="223"/>
    </location>
</feature>
<evidence type="ECO:0000313" key="4">
    <source>
        <dbReference type="Proteomes" id="UP001497497"/>
    </source>
</evidence>
<evidence type="ECO:0000256" key="1">
    <source>
        <dbReference type="SAM" id="MobiDB-lite"/>
    </source>
</evidence>
<dbReference type="PANTHER" id="PTHR13151:SF2">
    <property type="entry name" value="COREPRESSOR INTERACTING WITH RBPJ 1"/>
    <property type="match status" value="1"/>
</dbReference>
<sequence>MGKGFNNYMTKKFFHPASKDNIKRKWMAEQKTAFEKKQQEELLAQYQKEQEILSNRALLGDEKAKLGLSFLYDAPPGLKKKEESDGPQQEIKFEWQRKYNAPREAYAKDDDTIRDQPFGIEVRNVRCIKCRQWGHVNTDKICPLFGKNLTAEPELPKSSSFSLLDGLKEDGFALKNSVLGKMMESQPSDQHKILSQEDEDDPEVKFLKSLTPKQKKKLLKKLNKLQSSSDKSVGGVSKKSKKKKKHSASDSESDSSGSEKVKSKKAKKSKKHHRPSTTNSSEDEIDRHPRAGASNRQHEKHRRSGSSDSNQETDHLGHGDRRAVKGSERSHKEGNRKVQQRERSRSREEKSRNRDGRKNRSRSREDRRDRSTSRENKMSDRRKRSRSPDRKAKREYR</sequence>
<feature type="compositionally biased region" description="Basic residues" evidence="1">
    <location>
        <begin position="262"/>
        <end position="275"/>
    </location>
</feature>
<evidence type="ECO:0000259" key="2">
    <source>
        <dbReference type="SMART" id="SM01083"/>
    </source>
</evidence>
<dbReference type="Pfam" id="PF10197">
    <property type="entry name" value="Cir_N"/>
    <property type="match status" value="1"/>
</dbReference>
<feature type="region of interest" description="Disordered" evidence="1">
    <location>
        <begin position="183"/>
        <end position="397"/>
    </location>
</feature>
<name>A0AAV2HAY8_LYMST</name>
<dbReference type="Proteomes" id="UP001497497">
    <property type="component" value="Unassembled WGS sequence"/>
</dbReference>
<protein>
    <recommendedName>
        <fullName evidence="2">CBF1-interacting co-repressor CIR N-terminal domain-containing protein</fullName>
    </recommendedName>
</protein>
<dbReference type="AlphaFoldDB" id="A0AAV2HAY8"/>
<reference evidence="3 4" key="1">
    <citation type="submission" date="2024-04" db="EMBL/GenBank/DDBJ databases">
        <authorList>
            <consortium name="Genoscope - CEA"/>
            <person name="William W."/>
        </authorList>
    </citation>
    <scope>NUCLEOTIDE SEQUENCE [LARGE SCALE GENOMIC DNA]</scope>
</reference>
<evidence type="ECO:0000313" key="3">
    <source>
        <dbReference type="EMBL" id="CAL1530941.1"/>
    </source>
</evidence>
<dbReference type="InterPro" id="IPR040014">
    <property type="entry name" value="CIR1"/>
</dbReference>
<proteinExistence type="predicted"/>
<feature type="compositionally biased region" description="Basic and acidic residues" evidence="1">
    <location>
        <begin position="386"/>
        <end position="397"/>
    </location>
</feature>